<proteinExistence type="predicted"/>
<reference evidence="3 4" key="1">
    <citation type="submission" date="2023-11" db="EMBL/GenBank/DDBJ databases">
        <title>30 novel species of actinomycetes from the DSMZ collection.</title>
        <authorList>
            <person name="Nouioui I."/>
        </authorList>
    </citation>
    <scope>NUCLEOTIDE SEQUENCE [LARGE SCALE GENOMIC DNA]</scope>
    <source>
        <strain evidence="3 4">DSM 41602</strain>
    </source>
</reference>
<accession>A0ABD5J453</accession>
<feature type="compositionally biased region" description="Pro residues" evidence="1">
    <location>
        <begin position="151"/>
        <end position="160"/>
    </location>
</feature>
<name>A0ABD5J453_9ACTN</name>
<evidence type="ECO:0000313" key="3">
    <source>
        <dbReference type="EMBL" id="MEE4583125.1"/>
    </source>
</evidence>
<organism evidence="3 4">
    <name type="scientific">Streptomyces antimycoticus</name>
    <dbReference type="NCBI Taxonomy" id="68175"/>
    <lineage>
        <taxon>Bacteria</taxon>
        <taxon>Bacillati</taxon>
        <taxon>Actinomycetota</taxon>
        <taxon>Actinomycetes</taxon>
        <taxon>Kitasatosporales</taxon>
        <taxon>Streptomycetaceae</taxon>
        <taxon>Streptomyces</taxon>
        <taxon>Streptomyces violaceusniger group</taxon>
    </lineage>
</organism>
<evidence type="ECO:0000259" key="2">
    <source>
        <dbReference type="Pfam" id="PF13575"/>
    </source>
</evidence>
<feature type="compositionally biased region" description="Basic residues" evidence="1">
    <location>
        <begin position="140"/>
        <end position="150"/>
    </location>
</feature>
<dbReference type="EMBL" id="JAZBJQ010000004">
    <property type="protein sequence ID" value="MEE4583125.1"/>
    <property type="molecule type" value="Genomic_DNA"/>
</dbReference>
<dbReference type="AlphaFoldDB" id="A0ABD5J453"/>
<dbReference type="RefSeq" id="WP_284703375.1">
    <property type="nucleotide sequence ID" value="NZ_JBITXU010000009.1"/>
</dbReference>
<comment type="caution">
    <text evidence="3">The sequence shown here is derived from an EMBL/GenBank/DDBJ whole genome shotgun (WGS) entry which is preliminary data.</text>
</comment>
<protein>
    <submittedName>
        <fullName evidence="3">DUF4135 domain-containing protein</fullName>
    </submittedName>
</protein>
<dbReference type="Pfam" id="PF13575">
    <property type="entry name" value="DUF4135"/>
    <property type="match status" value="1"/>
</dbReference>
<dbReference type="Proteomes" id="UP001354649">
    <property type="component" value="Unassembled WGS sequence"/>
</dbReference>
<dbReference type="InterPro" id="IPR025410">
    <property type="entry name" value="Lant_dehyd"/>
</dbReference>
<evidence type="ECO:0000313" key="4">
    <source>
        <dbReference type="Proteomes" id="UP001354649"/>
    </source>
</evidence>
<evidence type="ECO:0000256" key="1">
    <source>
        <dbReference type="SAM" id="MobiDB-lite"/>
    </source>
</evidence>
<feature type="region of interest" description="Disordered" evidence="1">
    <location>
        <begin position="124"/>
        <end position="160"/>
    </location>
</feature>
<feature type="domain" description="Lantibiotic biosynthesis protein dehydration" evidence="2">
    <location>
        <begin position="2"/>
        <end position="76"/>
    </location>
</feature>
<sequence>MVAGFARAPVRFLPRASLVYAKVLTESMHPDFLRDALERERSTARLCAGRHAGAAGEAVVRAEMDAVLRGDIPLFEALPGSRKLLLDDGRSVPGFFGEPAPHAVRRRIGAMSPEDGAFQERVIAGSFADGREPGTGRRGQAGRRTPRPHRPGPPPPRWSW</sequence>
<gene>
    <name evidence="3" type="ORF">V2K49_08105</name>
</gene>